<keyword evidence="14" id="KW-1185">Reference proteome</keyword>
<accession>A0ABQ9CD40</accession>
<evidence type="ECO:0000256" key="8">
    <source>
        <dbReference type="ARBA" id="ARBA00023128"/>
    </source>
</evidence>
<evidence type="ECO:0008006" key="15">
    <source>
        <dbReference type="Google" id="ProtNLM"/>
    </source>
</evidence>
<evidence type="ECO:0000256" key="1">
    <source>
        <dbReference type="ARBA" id="ARBA00001947"/>
    </source>
</evidence>
<gene>
    <name evidence="13" type="ORF">OIU77_021398</name>
</gene>
<dbReference type="Gene3D" id="3.30.830.10">
    <property type="entry name" value="Metalloenzyme, LuxS/M16 peptidase-like"/>
    <property type="match status" value="2"/>
</dbReference>
<dbReference type="InterPro" id="IPR001431">
    <property type="entry name" value="Pept_M16_Zn_BS"/>
</dbReference>
<feature type="compositionally biased region" description="Polar residues" evidence="10">
    <location>
        <begin position="16"/>
        <end position="25"/>
    </location>
</feature>
<dbReference type="Pfam" id="PF00675">
    <property type="entry name" value="Peptidase_M16"/>
    <property type="match status" value="1"/>
</dbReference>
<dbReference type="InterPro" id="IPR011765">
    <property type="entry name" value="Pept_M16_N"/>
</dbReference>
<reference evidence="13" key="2">
    <citation type="journal article" date="2023" name="Int. J. Mol. Sci.">
        <title>De Novo Assembly and Annotation of 11 Diverse Shrub Willow (Salix) Genomes Reveals Novel Gene Organization in Sex-Linked Regions.</title>
        <authorList>
            <person name="Hyden B."/>
            <person name="Feng K."/>
            <person name="Yates T.B."/>
            <person name="Jawdy S."/>
            <person name="Cereghino C."/>
            <person name="Smart L.B."/>
            <person name="Muchero W."/>
        </authorList>
    </citation>
    <scope>NUCLEOTIDE SEQUENCE</scope>
    <source>
        <tissue evidence="13">Shoot tip</tissue>
    </source>
</reference>
<protein>
    <recommendedName>
        <fullName evidence="15">Mitochondrial processing peptidase</fullName>
    </recommendedName>
</protein>
<evidence type="ECO:0000256" key="2">
    <source>
        <dbReference type="ARBA" id="ARBA00004173"/>
    </source>
</evidence>
<sequence length="500" mass="55744">MAWKRLLTLTRRSHRPLSTTASRSFSDAAVSTSSPIAPPTPPPPTAMIYDRLAESVKSKIKILENPDPRFLKYGSPHPTLKTHTHILSSPETRITTLPNGLRVATESNLASKTATVGVWIDAGSRFESDETNGTAHFLEHMIFKGTEKRSVKELEEEIENMGGHLNAYTSREQTTYYAKVMDKDVNKALDILADILQNSTFDEERMSRERDVITMEMKEVEGQTEEVIFDHLHATAFQYSPLARTILGPAKNIETISRDDIRNYIQTHYTAPRMVIVASGALVAKDPAYFTGSEVRIIDDDIPLAQFAVAFQGASWTDPDSIALMVMQAMLGSWNKSAGGGKHMGSELVQRVAINEIAESMMAFNTNYKDTGLFGVYAVAKPDTLDDVAWAIMSETSKLCYRVSEADVTRACNQLKSSLLLHIDGTSPVAEDIGRQLLTYGRRIPFAELFARIDAVGASTIKRVANRFIHDQDIAIAAMGPIRGLPDYNWFRRRTYLNRY</sequence>
<dbReference type="PANTHER" id="PTHR11851:SF149">
    <property type="entry name" value="GH01077P"/>
    <property type="match status" value="1"/>
</dbReference>
<evidence type="ECO:0000313" key="14">
    <source>
        <dbReference type="Proteomes" id="UP001141253"/>
    </source>
</evidence>
<keyword evidence="5" id="KW-0378">Hydrolase</keyword>
<proteinExistence type="inferred from homology"/>
<evidence type="ECO:0000256" key="4">
    <source>
        <dbReference type="ARBA" id="ARBA00022723"/>
    </source>
</evidence>
<dbReference type="InterPro" id="IPR011249">
    <property type="entry name" value="Metalloenz_LuxS/M16"/>
</dbReference>
<comment type="similarity">
    <text evidence="9">Belongs to the peptidase M16 family.</text>
</comment>
<feature type="domain" description="Peptidase M16 N-terminal" evidence="11">
    <location>
        <begin position="102"/>
        <end position="249"/>
    </location>
</feature>
<name>A0ABQ9CD40_9ROSI</name>
<dbReference type="SUPFAM" id="SSF63411">
    <property type="entry name" value="LuxS/MPP-like metallohydrolase"/>
    <property type="match status" value="2"/>
</dbReference>
<dbReference type="PROSITE" id="PS00143">
    <property type="entry name" value="INSULINASE"/>
    <property type="match status" value="1"/>
</dbReference>
<dbReference type="Proteomes" id="UP001141253">
    <property type="component" value="Chromosome 4"/>
</dbReference>
<evidence type="ECO:0000313" key="13">
    <source>
        <dbReference type="EMBL" id="KAJ6396357.1"/>
    </source>
</evidence>
<dbReference type="PANTHER" id="PTHR11851">
    <property type="entry name" value="METALLOPROTEASE"/>
    <property type="match status" value="1"/>
</dbReference>
<comment type="subcellular location">
    <subcellularLocation>
        <location evidence="2">Mitochondrion</location>
    </subcellularLocation>
</comment>
<comment type="caution">
    <text evidence="13">The sequence shown here is derived from an EMBL/GenBank/DDBJ whole genome shotgun (WGS) entry which is preliminary data.</text>
</comment>
<reference evidence="13" key="1">
    <citation type="submission" date="2022-10" db="EMBL/GenBank/DDBJ databases">
        <authorList>
            <person name="Hyden B.L."/>
            <person name="Feng K."/>
            <person name="Yates T."/>
            <person name="Jawdy S."/>
            <person name="Smart L.B."/>
            <person name="Muchero W."/>
        </authorList>
    </citation>
    <scope>NUCLEOTIDE SEQUENCE</scope>
    <source>
        <tissue evidence="13">Shoot tip</tissue>
    </source>
</reference>
<evidence type="ECO:0000259" key="11">
    <source>
        <dbReference type="Pfam" id="PF00675"/>
    </source>
</evidence>
<feature type="region of interest" description="Disordered" evidence="10">
    <location>
        <begin position="14"/>
        <end position="43"/>
    </location>
</feature>
<keyword evidence="4" id="KW-0479">Metal-binding</keyword>
<evidence type="ECO:0000259" key="12">
    <source>
        <dbReference type="Pfam" id="PF05193"/>
    </source>
</evidence>
<evidence type="ECO:0000256" key="9">
    <source>
        <dbReference type="RuleBase" id="RU004447"/>
    </source>
</evidence>
<comment type="cofactor">
    <cofactor evidence="1">
        <name>Zn(2+)</name>
        <dbReference type="ChEBI" id="CHEBI:29105"/>
    </cofactor>
</comment>
<dbReference type="Pfam" id="PF05193">
    <property type="entry name" value="Peptidase_M16_C"/>
    <property type="match status" value="1"/>
</dbReference>
<dbReference type="InterPro" id="IPR007863">
    <property type="entry name" value="Peptidase_M16_C"/>
</dbReference>
<evidence type="ECO:0000256" key="3">
    <source>
        <dbReference type="ARBA" id="ARBA00022670"/>
    </source>
</evidence>
<evidence type="ECO:0000256" key="7">
    <source>
        <dbReference type="ARBA" id="ARBA00023049"/>
    </source>
</evidence>
<keyword evidence="7" id="KW-0482">Metalloprotease</keyword>
<dbReference type="InterPro" id="IPR050361">
    <property type="entry name" value="MPP/UQCRC_Complex"/>
</dbReference>
<evidence type="ECO:0000256" key="6">
    <source>
        <dbReference type="ARBA" id="ARBA00022833"/>
    </source>
</evidence>
<organism evidence="13 14">
    <name type="scientific">Salix suchowensis</name>
    <dbReference type="NCBI Taxonomy" id="1278906"/>
    <lineage>
        <taxon>Eukaryota</taxon>
        <taxon>Viridiplantae</taxon>
        <taxon>Streptophyta</taxon>
        <taxon>Embryophyta</taxon>
        <taxon>Tracheophyta</taxon>
        <taxon>Spermatophyta</taxon>
        <taxon>Magnoliopsida</taxon>
        <taxon>eudicotyledons</taxon>
        <taxon>Gunneridae</taxon>
        <taxon>Pentapetalae</taxon>
        <taxon>rosids</taxon>
        <taxon>fabids</taxon>
        <taxon>Malpighiales</taxon>
        <taxon>Salicaceae</taxon>
        <taxon>Saliceae</taxon>
        <taxon>Salix</taxon>
    </lineage>
</organism>
<evidence type="ECO:0000256" key="5">
    <source>
        <dbReference type="ARBA" id="ARBA00022801"/>
    </source>
</evidence>
<keyword evidence="8" id="KW-0496">Mitochondrion</keyword>
<feature type="domain" description="Peptidase M16 C-terminal" evidence="12">
    <location>
        <begin position="285"/>
        <end position="415"/>
    </location>
</feature>
<keyword evidence="3" id="KW-0645">Protease</keyword>
<dbReference type="EMBL" id="JAPFFI010000004">
    <property type="protein sequence ID" value="KAJ6396357.1"/>
    <property type="molecule type" value="Genomic_DNA"/>
</dbReference>
<evidence type="ECO:0000256" key="10">
    <source>
        <dbReference type="SAM" id="MobiDB-lite"/>
    </source>
</evidence>
<keyword evidence="6" id="KW-0862">Zinc</keyword>